<evidence type="ECO:0000313" key="10">
    <source>
        <dbReference type="EMBL" id="VAW77367.1"/>
    </source>
</evidence>
<keyword evidence="10" id="KW-0966">Cell projection</keyword>
<dbReference type="Pfam" id="PF00691">
    <property type="entry name" value="OmpA"/>
    <property type="match status" value="1"/>
</dbReference>
<reference evidence="10" key="1">
    <citation type="submission" date="2018-06" db="EMBL/GenBank/DDBJ databases">
        <authorList>
            <person name="Zhirakovskaya E."/>
        </authorList>
    </citation>
    <scope>NUCLEOTIDE SEQUENCE</scope>
</reference>
<feature type="compositionally biased region" description="Polar residues" evidence="7">
    <location>
        <begin position="374"/>
        <end position="386"/>
    </location>
</feature>
<evidence type="ECO:0000256" key="2">
    <source>
        <dbReference type="ARBA" id="ARBA00008914"/>
    </source>
</evidence>
<comment type="similarity">
    <text evidence="2">Belongs to the MotB family.</text>
</comment>
<feature type="compositionally biased region" description="Basic and acidic residues" evidence="7">
    <location>
        <begin position="102"/>
        <end position="115"/>
    </location>
</feature>
<evidence type="ECO:0000256" key="4">
    <source>
        <dbReference type="ARBA" id="ARBA00022692"/>
    </source>
</evidence>
<dbReference type="InterPro" id="IPR050330">
    <property type="entry name" value="Bact_OuterMem_StrucFunc"/>
</dbReference>
<name>A0A3B0YPB0_9ZZZZ</name>
<protein>
    <submittedName>
        <fullName evidence="10">Flagellar motor rotation protein MotB</fullName>
    </submittedName>
</protein>
<evidence type="ECO:0000256" key="6">
    <source>
        <dbReference type="ARBA" id="ARBA00023136"/>
    </source>
</evidence>
<dbReference type="Pfam" id="PF13677">
    <property type="entry name" value="MotB_plug"/>
    <property type="match status" value="1"/>
</dbReference>
<keyword evidence="10" id="KW-0282">Flagellum</keyword>
<dbReference type="Gene3D" id="3.30.1330.60">
    <property type="entry name" value="OmpA-like domain"/>
    <property type="match status" value="1"/>
</dbReference>
<dbReference type="InterPro" id="IPR006665">
    <property type="entry name" value="OmpA-like"/>
</dbReference>
<keyword evidence="4 8" id="KW-0812">Transmembrane</keyword>
<dbReference type="CDD" id="cd07185">
    <property type="entry name" value="OmpA_C-like"/>
    <property type="match status" value="1"/>
</dbReference>
<accession>A0A3B0YPB0</accession>
<dbReference type="EMBL" id="UOFL01000130">
    <property type="protein sequence ID" value="VAW77367.1"/>
    <property type="molecule type" value="Genomic_DNA"/>
</dbReference>
<feature type="transmembrane region" description="Helical" evidence="8">
    <location>
        <begin position="27"/>
        <end position="47"/>
    </location>
</feature>
<sequence length="477" mass="52724">MEDKKQPIIVKKINKGGHGHHGGAWKVAMADFAIAMMAFFMVMWLLGGTSVEQKAAISSYFKNPSLTEGKSHVAAQGQMGPGGASTSMIKLGGTMELPKGEGQRVLEKSNHDNGDPRNTGRNTRRASRSANLNNMSVKAERQHYKKITKNIEQSFKKAALKRFKDQLLIDITDDGLRIQIIDKTKRPMFSSGSSRLQAYADKILNELGLIINKANSKISITGHTDAKPYTDRIDYSNWELSADRANTARRAMLDGGLKWHLVARIIGMGSSILLDRKNPKNPINRRISILVLNAKALAILKRLEQSQAKVLARWHSSKLPNKSKNKTHKVESPVRNRSTIMRRTRIPDGLKNRSLLENYKSTNQPKGKDKGKAGTSQPNKETQTTSPKHHDKKTTTGPSPKVMDKKPLKSKPKSSNPPAIDKQISKPATSTKTEIVGKAGKDEKVDTSVPEKYRGKPAVRAGPGMKISLPPIIDRSF</sequence>
<keyword evidence="10" id="KW-0969">Cilium</keyword>
<evidence type="ECO:0000256" key="8">
    <source>
        <dbReference type="SAM" id="Phobius"/>
    </source>
</evidence>
<dbReference type="NCBIfam" id="NF006548">
    <property type="entry name" value="PRK09041.1"/>
    <property type="match status" value="1"/>
</dbReference>
<keyword evidence="6 8" id="KW-0472">Membrane</keyword>
<dbReference type="GO" id="GO:0005886">
    <property type="term" value="C:plasma membrane"/>
    <property type="evidence" value="ECO:0007669"/>
    <property type="project" value="UniProtKB-SubCell"/>
</dbReference>
<keyword evidence="3" id="KW-1003">Cell membrane</keyword>
<evidence type="ECO:0000259" key="9">
    <source>
        <dbReference type="PROSITE" id="PS51123"/>
    </source>
</evidence>
<feature type="domain" description="OmpA-like" evidence="9">
    <location>
        <begin position="176"/>
        <end position="295"/>
    </location>
</feature>
<evidence type="ECO:0000256" key="7">
    <source>
        <dbReference type="SAM" id="MobiDB-lite"/>
    </source>
</evidence>
<evidence type="ECO:0000256" key="5">
    <source>
        <dbReference type="ARBA" id="ARBA00022989"/>
    </source>
</evidence>
<evidence type="ECO:0000256" key="3">
    <source>
        <dbReference type="ARBA" id="ARBA00022475"/>
    </source>
</evidence>
<feature type="compositionally biased region" description="Basic and acidic residues" evidence="7">
    <location>
        <begin position="439"/>
        <end position="454"/>
    </location>
</feature>
<dbReference type="InterPro" id="IPR025713">
    <property type="entry name" value="MotB-like_N_dom"/>
</dbReference>
<dbReference type="AlphaFoldDB" id="A0A3B0YPB0"/>
<dbReference type="InterPro" id="IPR036737">
    <property type="entry name" value="OmpA-like_sf"/>
</dbReference>
<dbReference type="PROSITE" id="PS51123">
    <property type="entry name" value="OMPA_2"/>
    <property type="match status" value="1"/>
</dbReference>
<dbReference type="PANTHER" id="PTHR30329:SF21">
    <property type="entry name" value="LIPOPROTEIN YIAD-RELATED"/>
    <property type="match status" value="1"/>
</dbReference>
<evidence type="ECO:0000256" key="1">
    <source>
        <dbReference type="ARBA" id="ARBA00004162"/>
    </source>
</evidence>
<dbReference type="SUPFAM" id="SSF103088">
    <property type="entry name" value="OmpA-like"/>
    <property type="match status" value="1"/>
</dbReference>
<proteinExistence type="inferred from homology"/>
<keyword evidence="5 8" id="KW-1133">Transmembrane helix</keyword>
<gene>
    <name evidence="10" type="ORF">MNBD_GAMMA12-3641</name>
</gene>
<organism evidence="10">
    <name type="scientific">hydrothermal vent metagenome</name>
    <dbReference type="NCBI Taxonomy" id="652676"/>
    <lineage>
        <taxon>unclassified sequences</taxon>
        <taxon>metagenomes</taxon>
        <taxon>ecological metagenomes</taxon>
    </lineage>
</organism>
<feature type="region of interest" description="Disordered" evidence="7">
    <location>
        <begin position="102"/>
        <end position="132"/>
    </location>
</feature>
<comment type="subcellular location">
    <subcellularLocation>
        <location evidence="1">Cell membrane</location>
        <topology evidence="1">Single-pass membrane protein</topology>
    </subcellularLocation>
</comment>
<feature type="region of interest" description="Disordered" evidence="7">
    <location>
        <begin position="315"/>
        <end position="477"/>
    </location>
</feature>
<dbReference type="PANTHER" id="PTHR30329">
    <property type="entry name" value="STATOR ELEMENT OF FLAGELLAR MOTOR COMPLEX"/>
    <property type="match status" value="1"/>
</dbReference>